<accession>A6NY51</accession>
<reference evidence="2 3" key="2">
    <citation type="submission" date="2007-06" db="EMBL/GenBank/DDBJ databases">
        <title>Draft genome sequence of Pseudoflavonifractor capillosus ATCC 29799.</title>
        <authorList>
            <person name="Sudarsanam P."/>
            <person name="Ley R."/>
            <person name="Guruge J."/>
            <person name="Turnbaugh P.J."/>
            <person name="Mahowald M."/>
            <person name="Liep D."/>
            <person name="Gordon J."/>
        </authorList>
    </citation>
    <scope>NUCLEOTIDE SEQUENCE [LARGE SCALE GENOMIC DNA]</scope>
    <source>
        <strain evidence="2 3">ATCC 29799</strain>
    </source>
</reference>
<sequence>MGIKVIPSNYPSIAHLPGSQLRRSDASTIGEQEVGWLTVQTQRPEDLVVVTEKVDGCNVGVLRRGNSLYPLVRKGYDVRTNQFDWIRDFAKFVEKNRLRFLYLLSDGERVCGEWMIKTHTVRYDMPHEPFVCFDIIKDNRRVRYQTLQERLRRSSFTPVGLVHSGGAISTERAVGLLGNGFHGAVGAPEGVVYRYESKEHGWLFSAKFVSNPLVGDQDLLDKNIQDNIMNTWKNDTFP</sequence>
<gene>
    <name evidence="2" type="ORF">BACCAP_03150</name>
</gene>
<dbReference type="AlphaFoldDB" id="A6NY51"/>
<feature type="domain" description="RNA ligase" evidence="1">
    <location>
        <begin position="48"/>
        <end position="209"/>
    </location>
</feature>
<evidence type="ECO:0000313" key="2">
    <source>
        <dbReference type="EMBL" id="EDM99221.1"/>
    </source>
</evidence>
<reference evidence="2 3" key="1">
    <citation type="submission" date="2007-04" db="EMBL/GenBank/DDBJ databases">
        <authorList>
            <person name="Fulton L."/>
            <person name="Clifton S."/>
            <person name="Fulton B."/>
            <person name="Xu J."/>
            <person name="Minx P."/>
            <person name="Pepin K.H."/>
            <person name="Johnson M."/>
            <person name="Thiruvilangam P."/>
            <person name="Bhonagiri V."/>
            <person name="Nash W.E."/>
            <person name="Mardis E.R."/>
            <person name="Wilson R.K."/>
        </authorList>
    </citation>
    <scope>NUCLEOTIDE SEQUENCE [LARGE SCALE GENOMIC DNA]</scope>
    <source>
        <strain evidence="2 3">ATCC 29799</strain>
    </source>
</reference>
<evidence type="ECO:0000313" key="3">
    <source>
        <dbReference type="Proteomes" id="UP000003639"/>
    </source>
</evidence>
<organism evidence="2 3">
    <name type="scientific">Pseudoflavonifractor capillosus ATCC 29799</name>
    <dbReference type="NCBI Taxonomy" id="411467"/>
    <lineage>
        <taxon>Bacteria</taxon>
        <taxon>Bacillati</taxon>
        <taxon>Bacillota</taxon>
        <taxon>Clostridia</taxon>
        <taxon>Eubacteriales</taxon>
        <taxon>Oscillospiraceae</taxon>
        <taxon>Pseudoflavonifractor</taxon>
    </lineage>
</organism>
<comment type="caution">
    <text evidence="2">The sequence shown here is derived from an EMBL/GenBank/DDBJ whole genome shotgun (WGS) entry which is preliminary data.</text>
</comment>
<proteinExistence type="predicted"/>
<evidence type="ECO:0000259" key="1">
    <source>
        <dbReference type="Pfam" id="PF09414"/>
    </source>
</evidence>
<protein>
    <recommendedName>
        <fullName evidence="1">RNA ligase domain-containing protein</fullName>
    </recommendedName>
</protein>
<dbReference type="eggNOG" id="COG1793">
    <property type="taxonomic scope" value="Bacteria"/>
</dbReference>
<dbReference type="STRING" id="411467.BACCAP_03150"/>
<dbReference type="RefSeq" id="WP_006573658.1">
    <property type="nucleotide sequence ID" value="NZ_AAXG02000028.1"/>
</dbReference>
<keyword evidence="3" id="KW-1185">Reference proteome</keyword>
<dbReference type="OrthoDB" id="255834at2"/>
<dbReference type="Pfam" id="PF09414">
    <property type="entry name" value="RNA_ligase"/>
    <property type="match status" value="1"/>
</dbReference>
<dbReference type="Proteomes" id="UP000003639">
    <property type="component" value="Unassembled WGS sequence"/>
</dbReference>
<name>A6NY51_9FIRM</name>
<dbReference type="EMBL" id="AAXG02000028">
    <property type="protein sequence ID" value="EDM99221.1"/>
    <property type="molecule type" value="Genomic_DNA"/>
</dbReference>
<dbReference type="InterPro" id="IPR021122">
    <property type="entry name" value="RNA_ligase_dom_REL/Rnl2"/>
</dbReference>
<dbReference type="SUPFAM" id="SSF56091">
    <property type="entry name" value="DNA ligase/mRNA capping enzyme, catalytic domain"/>
    <property type="match status" value="1"/>
</dbReference>
<dbReference type="Gene3D" id="3.30.470.30">
    <property type="entry name" value="DNA ligase/mRNA capping enzyme"/>
    <property type="match status" value="1"/>
</dbReference>